<evidence type="ECO:0000313" key="1">
    <source>
        <dbReference type="EMBL" id="WVZ52262.1"/>
    </source>
</evidence>
<gene>
    <name evidence="1" type="ORF">U9M48_003338</name>
</gene>
<sequence length="141" mass="16454">RSLFAWDRHNIARVLIRYQWTGESLTCAVSSTETRSYPLVERKVAAEAGVVSNLRRDKWRWGKHMWERRGLVSMCHPGASSYSQEYKNRFESLMLTSVRMPVSLPDNVVIHLNMLYYDFMVLNTTCLDIPDLFHAILVTLM</sequence>
<feature type="non-terminal residue" evidence="1">
    <location>
        <position position="141"/>
    </location>
</feature>
<dbReference type="AlphaFoldDB" id="A0AAQ3SI46"/>
<keyword evidence="2" id="KW-1185">Reference proteome</keyword>
<feature type="non-terminal residue" evidence="1">
    <location>
        <position position="1"/>
    </location>
</feature>
<organism evidence="1 2">
    <name type="scientific">Paspalum notatum var. saurae</name>
    <dbReference type="NCBI Taxonomy" id="547442"/>
    <lineage>
        <taxon>Eukaryota</taxon>
        <taxon>Viridiplantae</taxon>
        <taxon>Streptophyta</taxon>
        <taxon>Embryophyta</taxon>
        <taxon>Tracheophyta</taxon>
        <taxon>Spermatophyta</taxon>
        <taxon>Magnoliopsida</taxon>
        <taxon>Liliopsida</taxon>
        <taxon>Poales</taxon>
        <taxon>Poaceae</taxon>
        <taxon>PACMAD clade</taxon>
        <taxon>Panicoideae</taxon>
        <taxon>Andropogonodae</taxon>
        <taxon>Paspaleae</taxon>
        <taxon>Paspalinae</taxon>
        <taxon>Paspalum</taxon>
    </lineage>
</organism>
<name>A0AAQ3SI46_PASNO</name>
<protein>
    <submittedName>
        <fullName evidence="1">Uncharacterized protein</fullName>
    </submittedName>
</protein>
<accession>A0AAQ3SI46</accession>
<evidence type="ECO:0000313" key="2">
    <source>
        <dbReference type="Proteomes" id="UP001341281"/>
    </source>
</evidence>
<dbReference type="EMBL" id="CP144745">
    <property type="protein sequence ID" value="WVZ52262.1"/>
    <property type="molecule type" value="Genomic_DNA"/>
</dbReference>
<reference evidence="1 2" key="1">
    <citation type="submission" date="2024-02" db="EMBL/GenBank/DDBJ databases">
        <title>High-quality chromosome-scale genome assembly of Pensacola bahiagrass (Paspalum notatum Flugge var. saurae).</title>
        <authorList>
            <person name="Vega J.M."/>
            <person name="Podio M."/>
            <person name="Orjuela J."/>
            <person name="Siena L.A."/>
            <person name="Pessino S.C."/>
            <person name="Combes M.C."/>
            <person name="Mariac C."/>
            <person name="Albertini E."/>
            <person name="Pupilli F."/>
            <person name="Ortiz J.P.A."/>
            <person name="Leblanc O."/>
        </authorList>
    </citation>
    <scope>NUCLEOTIDE SEQUENCE [LARGE SCALE GENOMIC DNA]</scope>
    <source>
        <strain evidence="1">R1</strain>
        <tissue evidence="1">Leaf</tissue>
    </source>
</reference>
<dbReference type="Proteomes" id="UP001341281">
    <property type="component" value="Chromosome 01"/>
</dbReference>
<proteinExistence type="predicted"/>